<dbReference type="EMBL" id="CP032101">
    <property type="protein sequence ID" value="AXX87175.1"/>
    <property type="molecule type" value="Genomic_DNA"/>
</dbReference>
<keyword evidence="2" id="KW-0456">Lyase</keyword>
<evidence type="ECO:0000313" key="4">
    <source>
        <dbReference type="Proteomes" id="UP000224740"/>
    </source>
</evidence>
<reference evidence="2 5" key="3">
    <citation type="submission" date="2018-08" db="EMBL/GenBank/DDBJ databases">
        <title>Complete genome of the Arcobacter marinus type strain JCM 15502.</title>
        <authorList>
            <person name="Miller W.G."/>
            <person name="Yee E."/>
            <person name="Huynh S."/>
            <person name="Parker C.T."/>
        </authorList>
    </citation>
    <scope>NUCLEOTIDE SEQUENCE [LARGE SCALE GENOMIC DNA]</scope>
    <source>
        <strain evidence="2 5">JCM 15502</strain>
    </source>
</reference>
<dbReference type="Gene3D" id="3.40.50.10090">
    <property type="match status" value="2"/>
</dbReference>
<dbReference type="RefSeq" id="WP_099311511.1">
    <property type="nucleotide sequence ID" value="NZ_CP032101.1"/>
</dbReference>
<protein>
    <submittedName>
        <fullName evidence="2">Uroporphyrinogen III synthase</fullName>
        <ecNumber evidence="2">4.2.1.75</ecNumber>
    </submittedName>
</protein>
<evidence type="ECO:0000313" key="5">
    <source>
        <dbReference type="Proteomes" id="UP000264693"/>
    </source>
</evidence>
<dbReference type="InterPro" id="IPR036108">
    <property type="entry name" value="4pyrrol_syn_uPrphyn_synt_sf"/>
</dbReference>
<dbReference type="PANTHER" id="PTHR12390:SF0">
    <property type="entry name" value="UROPORPHYRINOGEN-III SYNTHASE"/>
    <property type="match status" value="1"/>
</dbReference>
<feature type="domain" description="Tetrapyrrole biosynthesis uroporphyrinogen III synthase" evidence="1">
    <location>
        <begin position="28"/>
        <end position="186"/>
    </location>
</feature>
<dbReference type="AlphaFoldDB" id="A0A347TKP7"/>
<reference evidence="3" key="2">
    <citation type="submission" date="2017-09" db="EMBL/GenBank/DDBJ databases">
        <authorList>
            <person name="Perez-Cataluna A."/>
            <person name="Figueras M.J."/>
            <person name="Salas-Masso N."/>
        </authorList>
    </citation>
    <scope>NUCLEOTIDE SEQUENCE</scope>
    <source>
        <strain evidence="3">CECT 7727</strain>
    </source>
</reference>
<dbReference type="Pfam" id="PF02602">
    <property type="entry name" value="HEM4"/>
    <property type="match status" value="1"/>
</dbReference>
<dbReference type="KEGG" id="amar:AMRN_1439"/>
<dbReference type="Proteomes" id="UP000264693">
    <property type="component" value="Chromosome"/>
</dbReference>
<dbReference type="InterPro" id="IPR003754">
    <property type="entry name" value="4pyrrol_synth_uPrphyn_synth"/>
</dbReference>
<evidence type="ECO:0000313" key="3">
    <source>
        <dbReference type="EMBL" id="PHO14838.1"/>
    </source>
</evidence>
<dbReference type="GO" id="GO:0004852">
    <property type="term" value="F:uroporphyrinogen-III synthase activity"/>
    <property type="evidence" value="ECO:0007669"/>
    <property type="project" value="UniProtKB-EC"/>
</dbReference>
<gene>
    <name evidence="2" type="primary">hemD</name>
    <name evidence="2" type="ORF">AMRN_1439</name>
    <name evidence="3" type="ORF">CPH92_09635</name>
</gene>
<evidence type="ECO:0000259" key="1">
    <source>
        <dbReference type="Pfam" id="PF02602"/>
    </source>
</evidence>
<reference evidence="4" key="1">
    <citation type="submission" date="2017-09" db="EMBL/GenBank/DDBJ databases">
        <title>Arcobacter canalis sp. nov., a new species isolated from a water canal contaminated with urban sewage.</title>
        <authorList>
            <person name="Perez-Cataluna A."/>
            <person name="Salas-Masso N."/>
            <person name="Figueras M.J."/>
        </authorList>
    </citation>
    <scope>NUCLEOTIDE SEQUENCE [LARGE SCALE GENOMIC DNA]</scope>
    <source>
        <strain evidence="4">CECT 7727</strain>
    </source>
</reference>
<organism evidence="2 5">
    <name type="scientific">Malaciobacter marinus</name>
    <dbReference type="NCBI Taxonomy" id="505249"/>
    <lineage>
        <taxon>Bacteria</taxon>
        <taxon>Pseudomonadati</taxon>
        <taxon>Campylobacterota</taxon>
        <taxon>Epsilonproteobacteria</taxon>
        <taxon>Campylobacterales</taxon>
        <taxon>Arcobacteraceae</taxon>
        <taxon>Malaciobacter</taxon>
    </lineage>
</organism>
<dbReference type="GO" id="GO:0005829">
    <property type="term" value="C:cytosol"/>
    <property type="evidence" value="ECO:0007669"/>
    <property type="project" value="TreeGrafter"/>
</dbReference>
<dbReference type="CDD" id="cd06578">
    <property type="entry name" value="HemD"/>
    <property type="match status" value="1"/>
</dbReference>
<dbReference type="GO" id="GO:0006780">
    <property type="term" value="P:uroporphyrinogen III biosynthetic process"/>
    <property type="evidence" value="ECO:0007669"/>
    <property type="project" value="InterPro"/>
</dbReference>
<proteinExistence type="predicted"/>
<dbReference type="EMBL" id="NXAO01000046">
    <property type="protein sequence ID" value="PHO14838.1"/>
    <property type="molecule type" value="Genomic_DNA"/>
</dbReference>
<dbReference type="InterPro" id="IPR039793">
    <property type="entry name" value="UROS/Hem4"/>
</dbReference>
<sequence length="210" mass="24178">MKKIYLLNNLSFNNIENLEVFKIRYIKKDIDFSKYDAIIFTSKNAVYSIDSFSSDWKKIPCYAIAPKTAKIIESLNGKVEYIGKSGHGNDYAKELINHLENKKTLYLRASKTVSNLISILKENKINIDDEIIYETICNDELKKRDFELNSIFIFTSPSSVECFFKKFNWHDSFTAIVIGNTTAKFLPNEVDFFVSSSTSVEECVKLAQKL</sequence>
<evidence type="ECO:0000313" key="2">
    <source>
        <dbReference type="EMBL" id="AXX87175.1"/>
    </source>
</evidence>
<keyword evidence="4" id="KW-1185">Reference proteome</keyword>
<dbReference type="SUPFAM" id="SSF69618">
    <property type="entry name" value="HemD-like"/>
    <property type="match status" value="1"/>
</dbReference>
<accession>A0A347TKP7</accession>
<dbReference type="EC" id="4.2.1.75" evidence="2"/>
<dbReference type="PANTHER" id="PTHR12390">
    <property type="entry name" value="UROPORPHYRINOGEN III SYNTHASE"/>
    <property type="match status" value="1"/>
</dbReference>
<dbReference type="Proteomes" id="UP000224740">
    <property type="component" value="Unassembled WGS sequence"/>
</dbReference>
<name>A0A347TKP7_9BACT</name>